<proteinExistence type="predicted"/>
<dbReference type="EMBL" id="LR797118">
    <property type="protein sequence ID" value="CAB4188007.1"/>
    <property type="molecule type" value="Genomic_DNA"/>
</dbReference>
<evidence type="ECO:0000313" key="2">
    <source>
        <dbReference type="EMBL" id="CAB4188007.1"/>
    </source>
</evidence>
<evidence type="ECO:0000313" key="4">
    <source>
        <dbReference type="EMBL" id="CAB4214841.1"/>
    </source>
</evidence>
<reference evidence="1" key="1">
    <citation type="submission" date="2020-05" db="EMBL/GenBank/DDBJ databases">
        <authorList>
            <person name="Chiriac C."/>
            <person name="Salcher M."/>
            <person name="Ghai R."/>
            <person name="Kavagutti S V."/>
        </authorList>
    </citation>
    <scope>NUCLEOTIDE SEQUENCE</scope>
</reference>
<accession>A0A6J5QNE5</accession>
<dbReference type="EMBL" id="LR797050">
    <property type="protein sequence ID" value="CAB4184067.1"/>
    <property type="molecule type" value="Genomic_DNA"/>
</dbReference>
<sequence length="49" mass="5335">MEIITVVENVTNPGQELQDGDYQKTTTSYDGVVVSVVIDQYHQPSAPAP</sequence>
<dbReference type="EMBL" id="LR797324">
    <property type="protein sequence ID" value="CAB4202334.1"/>
    <property type="molecule type" value="Genomic_DNA"/>
</dbReference>
<organism evidence="1">
    <name type="scientific">uncultured Caudovirales phage</name>
    <dbReference type="NCBI Taxonomy" id="2100421"/>
    <lineage>
        <taxon>Viruses</taxon>
        <taxon>Duplodnaviria</taxon>
        <taxon>Heunggongvirae</taxon>
        <taxon>Uroviricota</taxon>
        <taxon>Caudoviricetes</taxon>
        <taxon>Peduoviridae</taxon>
        <taxon>Maltschvirus</taxon>
        <taxon>Maltschvirus maltsch</taxon>
    </lineage>
</organism>
<gene>
    <name evidence="1" type="ORF">UFOVP1107_46</name>
    <name evidence="2" type="ORF">UFOVP1171_41</name>
    <name evidence="3" type="ORF">UFOVP1375_5</name>
    <name evidence="4" type="ORF">UFOVP1471_41</name>
</gene>
<evidence type="ECO:0000313" key="1">
    <source>
        <dbReference type="EMBL" id="CAB4184067.1"/>
    </source>
</evidence>
<evidence type="ECO:0000313" key="3">
    <source>
        <dbReference type="EMBL" id="CAB4202334.1"/>
    </source>
</evidence>
<dbReference type="EMBL" id="LR797417">
    <property type="protein sequence ID" value="CAB4214841.1"/>
    <property type="molecule type" value="Genomic_DNA"/>
</dbReference>
<name>A0A6J5QNE5_9CAUD</name>
<protein>
    <submittedName>
        <fullName evidence="1">Uncharacterized protein</fullName>
    </submittedName>
</protein>